<name>A0A7Z0C565_9ACTN</name>
<keyword evidence="1" id="KW-0472">Membrane</keyword>
<dbReference type="InterPro" id="IPR012338">
    <property type="entry name" value="Beta-lactam/transpept-like"/>
</dbReference>
<evidence type="ECO:0000313" key="3">
    <source>
        <dbReference type="EMBL" id="NYI10824.1"/>
    </source>
</evidence>
<dbReference type="RefSeq" id="WP_218842397.1">
    <property type="nucleotide sequence ID" value="NZ_BAAAPP010000005.1"/>
</dbReference>
<dbReference type="AlphaFoldDB" id="A0A7Z0C565"/>
<dbReference type="InterPro" id="IPR001466">
    <property type="entry name" value="Beta-lactam-related"/>
</dbReference>
<evidence type="ECO:0000313" key="4">
    <source>
        <dbReference type="Proteomes" id="UP000537326"/>
    </source>
</evidence>
<keyword evidence="1" id="KW-0812">Transmembrane</keyword>
<organism evidence="3 4">
    <name type="scientific">Nocardioides marinus</name>
    <dbReference type="NCBI Taxonomy" id="374514"/>
    <lineage>
        <taxon>Bacteria</taxon>
        <taxon>Bacillati</taxon>
        <taxon>Actinomycetota</taxon>
        <taxon>Actinomycetes</taxon>
        <taxon>Propionibacteriales</taxon>
        <taxon>Nocardioidaceae</taxon>
        <taxon>Nocardioides</taxon>
    </lineage>
</organism>
<dbReference type="Gene3D" id="3.40.710.10">
    <property type="entry name" value="DD-peptidase/beta-lactamase superfamily"/>
    <property type="match status" value="1"/>
</dbReference>
<feature type="transmembrane region" description="Helical" evidence="1">
    <location>
        <begin position="439"/>
        <end position="463"/>
    </location>
</feature>
<evidence type="ECO:0000259" key="2">
    <source>
        <dbReference type="Pfam" id="PF00144"/>
    </source>
</evidence>
<comment type="caution">
    <text evidence="3">The sequence shown here is derived from an EMBL/GenBank/DDBJ whole genome shotgun (WGS) entry which is preliminary data.</text>
</comment>
<accession>A0A7Z0C565</accession>
<gene>
    <name evidence="3" type="ORF">BKA05_002339</name>
</gene>
<dbReference type="PANTHER" id="PTHR46825:SF8">
    <property type="entry name" value="BETA-LACTAMASE-RELATED"/>
    <property type="match status" value="1"/>
</dbReference>
<feature type="domain" description="Beta-lactamase-related" evidence="2">
    <location>
        <begin position="70"/>
        <end position="378"/>
    </location>
</feature>
<reference evidence="3 4" key="1">
    <citation type="submission" date="2020-07" db="EMBL/GenBank/DDBJ databases">
        <title>Sequencing the genomes of 1000 actinobacteria strains.</title>
        <authorList>
            <person name="Klenk H.-P."/>
        </authorList>
    </citation>
    <scope>NUCLEOTIDE SEQUENCE [LARGE SCALE GENOMIC DNA]</scope>
    <source>
        <strain evidence="3 4">DSM 18248</strain>
    </source>
</reference>
<dbReference type="EMBL" id="JACBZI010000001">
    <property type="protein sequence ID" value="NYI10824.1"/>
    <property type="molecule type" value="Genomic_DNA"/>
</dbReference>
<dbReference type="InterPro" id="IPR050491">
    <property type="entry name" value="AmpC-like"/>
</dbReference>
<evidence type="ECO:0000256" key="1">
    <source>
        <dbReference type="SAM" id="Phobius"/>
    </source>
</evidence>
<feature type="transmembrane region" description="Helical" evidence="1">
    <location>
        <begin position="399"/>
        <end position="419"/>
    </location>
</feature>
<dbReference type="PANTHER" id="PTHR46825">
    <property type="entry name" value="D-ALANYL-D-ALANINE-CARBOXYPEPTIDASE/ENDOPEPTIDASE AMPH"/>
    <property type="match status" value="1"/>
</dbReference>
<sequence length="509" mass="53811">MRVPHVLAHARVPAGLLAALLISLGVAPLVGPAAPGAAHAAGGPALSAEDGWQDEVERAVADAVSAELPGSGAPGVAWAVVEGDEVVTGASGVIRAGGSDPVTADSPFVLGSISKSITAVAVLQLQEAGRLDLDDELGEHLPAFRGTTAGSVTLRELLSHTSGWSTAQGNASHAYAEGEEDELARRVAALADVDPAHAPGKWEYSNTNYQLLGRVVEVAGAESFEDYVTEHVLDPLEMSDSFVSDGRVHPEMVTGHRPWFWTKRPMPSDRPTQRLTAPQGGVVASARDVARYLQVLMNGRDDVLSAEDKALMMRSAGPASPYYGLGWVVDRDTVWHTGTSPGVETQATMVPARRRGVVVLVNAGSGTGFAETTRLREAVTAAGLGREYVGPGRRWGQQVLFVSLVLLPLGYLVSMAWAWRHREQLRRKRRQGFSGRFSLWFPLLTTGVAAWVMLVLVPGLYGSPIRNILLFSPDLGLLLVSGAATGVAWAALRLLLAQVGRPAPATAGP</sequence>
<keyword evidence="1" id="KW-1133">Transmembrane helix</keyword>
<dbReference type="SUPFAM" id="SSF56601">
    <property type="entry name" value="beta-lactamase/transpeptidase-like"/>
    <property type="match status" value="1"/>
</dbReference>
<feature type="transmembrane region" description="Helical" evidence="1">
    <location>
        <begin position="475"/>
        <end position="496"/>
    </location>
</feature>
<keyword evidence="4" id="KW-1185">Reference proteome</keyword>
<proteinExistence type="predicted"/>
<protein>
    <submittedName>
        <fullName evidence="3">CubicO group peptidase (Beta-lactamase class C family)</fullName>
    </submittedName>
</protein>
<dbReference type="Pfam" id="PF00144">
    <property type="entry name" value="Beta-lactamase"/>
    <property type="match status" value="1"/>
</dbReference>
<dbReference type="Proteomes" id="UP000537326">
    <property type="component" value="Unassembled WGS sequence"/>
</dbReference>